<keyword evidence="7" id="KW-0175">Coiled coil</keyword>
<sequence length="357" mass="39307">MAKPENKQKQTREESHLRLKKIINSHFENLKETNEVLYNTRRSSSEKVNWEEIVKMGDHIYKHATIVGMLFNGQTPEAKELEESIEIYFNLIQGLLFLSHGSKVGAGYTLSSYIESSVSKVVDSSNRLLMDSVTLYGFPDRKVPIPQLVGVVWDACSALKKTPTTNITAIGRAVTQNSASIKDVLREMKELNPAPSGGASSSGPDDAYNVAGDDLGNDLSLEEMAVVQSAIFVVSDTLKVMKELIRAITGFLKLETDKGTGSKTFVVSLEKLADSCNGIRSQIDHIGACLYPPQDSLELKTAVKKIVSHVNELQQEVEHLESSSEVLSQACNTLKVSLSQMEYSLDNPNTIDMPNQP</sequence>
<dbReference type="Gene3D" id="1.20.1420.10">
    <property type="entry name" value="Talin, central domain"/>
    <property type="match status" value="1"/>
</dbReference>
<evidence type="ECO:0000256" key="1">
    <source>
        <dbReference type="ARBA" id="ARBA00004123"/>
    </source>
</evidence>
<keyword evidence="6" id="KW-0131">Cell cycle</keyword>
<evidence type="ECO:0000259" key="8">
    <source>
        <dbReference type="Pfam" id="PF13324"/>
    </source>
</evidence>
<dbReference type="GO" id="GO:0005634">
    <property type="term" value="C:nucleus"/>
    <property type="evidence" value="ECO:0007669"/>
    <property type="project" value="UniProtKB-SubCell"/>
</dbReference>
<evidence type="ECO:0008006" key="12">
    <source>
        <dbReference type="Google" id="ProtNLM"/>
    </source>
</evidence>
<dbReference type="GO" id="GO:0005737">
    <property type="term" value="C:cytoplasm"/>
    <property type="evidence" value="ECO:0007669"/>
    <property type="project" value="UniProtKB-SubCell"/>
</dbReference>
<dbReference type="PANTHER" id="PTHR15492">
    <property type="entry name" value="CYCLIN D1-BINDING PROTEIN 1"/>
    <property type="match status" value="1"/>
</dbReference>
<dbReference type="Pfam" id="PF20936">
    <property type="entry name" value="GCIP_C"/>
    <property type="match status" value="1"/>
</dbReference>
<evidence type="ECO:0000259" key="9">
    <source>
        <dbReference type="Pfam" id="PF20936"/>
    </source>
</evidence>
<dbReference type="PANTHER" id="PTHR15492:SF1">
    <property type="entry name" value="CYCLIN-D1-BINDING PROTEIN 1"/>
    <property type="match status" value="1"/>
</dbReference>
<evidence type="ECO:0000256" key="7">
    <source>
        <dbReference type="SAM" id="Coils"/>
    </source>
</evidence>
<evidence type="ECO:0000256" key="3">
    <source>
        <dbReference type="ARBA" id="ARBA00008940"/>
    </source>
</evidence>
<name>A0A7J7DGP5_TRIWF</name>
<evidence type="ECO:0000313" key="11">
    <source>
        <dbReference type="Proteomes" id="UP000593562"/>
    </source>
</evidence>
<evidence type="ECO:0000256" key="6">
    <source>
        <dbReference type="ARBA" id="ARBA00023306"/>
    </source>
</evidence>
<reference evidence="10 11" key="1">
    <citation type="journal article" date="2020" name="Nat. Commun.">
        <title>Genome of Tripterygium wilfordii and identification of cytochrome P450 involved in triptolide biosynthesis.</title>
        <authorList>
            <person name="Tu L."/>
            <person name="Su P."/>
            <person name="Zhang Z."/>
            <person name="Gao L."/>
            <person name="Wang J."/>
            <person name="Hu T."/>
            <person name="Zhou J."/>
            <person name="Zhang Y."/>
            <person name="Zhao Y."/>
            <person name="Liu Y."/>
            <person name="Song Y."/>
            <person name="Tong Y."/>
            <person name="Lu Y."/>
            <person name="Yang J."/>
            <person name="Xu C."/>
            <person name="Jia M."/>
            <person name="Peters R.J."/>
            <person name="Huang L."/>
            <person name="Gao W."/>
        </authorList>
    </citation>
    <scope>NUCLEOTIDE SEQUENCE [LARGE SCALE GENOMIC DNA]</scope>
    <source>
        <strain evidence="11">cv. XIE 37</strain>
        <tissue evidence="10">Leaf</tissue>
    </source>
</reference>
<keyword evidence="5" id="KW-0539">Nucleus</keyword>
<dbReference type="Proteomes" id="UP000593562">
    <property type="component" value="Unassembled WGS sequence"/>
</dbReference>
<feature type="coiled-coil region" evidence="7">
    <location>
        <begin position="303"/>
        <end position="330"/>
    </location>
</feature>
<evidence type="ECO:0000313" key="10">
    <source>
        <dbReference type="EMBL" id="KAF5745226.1"/>
    </source>
</evidence>
<gene>
    <name evidence="10" type="ORF">HS088_TW07G00809</name>
</gene>
<dbReference type="EMBL" id="JAAARO010000007">
    <property type="protein sequence ID" value="KAF5745226.1"/>
    <property type="molecule type" value="Genomic_DNA"/>
</dbReference>
<keyword evidence="4" id="KW-0963">Cytoplasm</keyword>
<accession>A0A7J7DGP5</accession>
<organism evidence="10 11">
    <name type="scientific">Tripterygium wilfordii</name>
    <name type="common">Thunder God vine</name>
    <dbReference type="NCBI Taxonomy" id="458696"/>
    <lineage>
        <taxon>Eukaryota</taxon>
        <taxon>Viridiplantae</taxon>
        <taxon>Streptophyta</taxon>
        <taxon>Embryophyta</taxon>
        <taxon>Tracheophyta</taxon>
        <taxon>Spermatophyta</taxon>
        <taxon>Magnoliopsida</taxon>
        <taxon>eudicotyledons</taxon>
        <taxon>Gunneridae</taxon>
        <taxon>Pentapetalae</taxon>
        <taxon>rosids</taxon>
        <taxon>fabids</taxon>
        <taxon>Celastrales</taxon>
        <taxon>Celastraceae</taxon>
        <taxon>Tripterygium</taxon>
    </lineage>
</organism>
<comment type="caution">
    <text evidence="10">The sequence shown here is derived from an EMBL/GenBank/DDBJ whole genome shotgun (WGS) entry which is preliminary data.</text>
</comment>
<dbReference type="InterPro" id="IPR049318">
    <property type="entry name" value="GCIP_C"/>
</dbReference>
<protein>
    <recommendedName>
        <fullName evidence="12">Cyclin-D1-binding protein 1</fullName>
    </recommendedName>
</protein>
<dbReference type="Gene3D" id="1.20.1410.10">
    <property type="entry name" value="I/LWEQ domain"/>
    <property type="match status" value="1"/>
</dbReference>
<evidence type="ECO:0000256" key="4">
    <source>
        <dbReference type="ARBA" id="ARBA00022490"/>
    </source>
</evidence>
<dbReference type="InterPro" id="IPR049317">
    <property type="entry name" value="GCIP-like_N"/>
</dbReference>
<dbReference type="OrthoDB" id="41588at2759"/>
<feature type="domain" description="Cyclin-D1-binding protein 1-like C-terminal" evidence="9">
    <location>
        <begin position="217"/>
        <end position="314"/>
    </location>
</feature>
<comment type="similarity">
    <text evidence="3">Belongs to the CCNDBP1 family.</text>
</comment>
<dbReference type="AlphaFoldDB" id="A0A7J7DGP5"/>
<evidence type="ECO:0000256" key="5">
    <source>
        <dbReference type="ARBA" id="ARBA00023242"/>
    </source>
</evidence>
<dbReference type="InParanoid" id="A0A7J7DGP5"/>
<dbReference type="Pfam" id="PF13324">
    <property type="entry name" value="GCIP_N"/>
    <property type="match status" value="1"/>
</dbReference>
<dbReference type="InterPro" id="IPR026907">
    <property type="entry name" value="GCIP-like"/>
</dbReference>
<dbReference type="FunCoup" id="A0A7J7DGP5">
    <property type="interactions" value="1012"/>
</dbReference>
<proteinExistence type="inferred from homology"/>
<evidence type="ECO:0000256" key="2">
    <source>
        <dbReference type="ARBA" id="ARBA00004496"/>
    </source>
</evidence>
<feature type="domain" description="Cyclin-D1-binding protein 1-like N-terminal" evidence="8">
    <location>
        <begin position="52"/>
        <end position="193"/>
    </location>
</feature>
<keyword evidence="11" id="KW-1185">Reference proteome</keyword>
<comment type="subcellular location">
    <subcellularLocation>
        <location evidence="2">Cytoplasm</location>
    </subcellularLocation>
    <subcellularLocation>
        <location evidence="1">Nucleus</location>
    </subcellularLocation>
</comment>